<dbReference type="InterPro" id="IPR000276">
    <property type="entry name" value="GPCR_Rhodpsn"/>
</dbReference>
<dbReference type="SUPFAM" id="SSF81321">
    <property type="entry name" value="Family A G protein-coupled receptor-like"/>
    <property type="match status" value="1"/>
</dbReference>
<accession>A0A2G5TI69</accession>
<dbReference type="InterPro" id="IPR017452">
    <property type="entry name" value="GPCR_Rhodpsn_7TM"/>
</dbReference>
<feature type="transmembrane region" description="Helical" evidence="5">
    <location>
        <begin position="168"/>
        <end position="191"/>
    </location>
</feature>
<evidence type="ECO:0000256" key="5">
    <source>
        <dbReference type="SAM" id="Phobius"/>
    </source>
</evidence>
<keyword evidence="3 5" id="KW-1133">Transmembrane helix</keyword>
<feature type="transmembrane region" description="Helical" evidence="5">
    <location>
        <begin position="211"/>
        <end position="233"/>
    </location>
</feature>
<dbReference type="STRING" id="1611254.A0A2G5TI69"/>
<dbReference type="PROSITE" id="PS50262">
    <property type="entry name" value="G_PROTEIN_RECEP_F1_2"/>
    <property type="match status" value="1"/>
</dbReference>
<feature type="transmembrane region" description="Helical" evidence="5">
    <location>
        <begin position="12"/>
        <end position="33"/>
    </location>
</feature>
<evidence type="ECO:0000259" key="6">
    <source>
        <dbReference type="PROSITE" id="PS50262"/>
    </source>
</evidence>
<keyword evidence="4 5" id="KW-0472">Membrane</keyword>
<feature type="transmembrane region" description="Helical" evidence="5">
    <location>
        <begin position="245"/>
        <end position="265"/>
    </location>
</feature>
<proteinExistence type="predicted"/>
<sequence length="308" mass="34386">MIDSNWPLVPIALFYLVCAVVGIIGNGIMVLVFMKESKFKLPVNYLITLNCLADLFHVSGHFVFNYQLFTDETSSQANCFFMLFHTVIGYCISGPLLLAIGFDRLIACRFPINYRTLLSNGTLYLCAQLLFPVAFTAVLIGYGSQLIDYNTQIVCMAPLALPRQAFGYFTYASNVINVAIVIVYIYTYVVLRGYKERDARRMKYVFKSISLTVIVVLVGWTTVTIGNTVAIGWIENQRISEIVSIHAGFGVNISCSVNVFVFYAINSEYRSGIRRLFGLTVQSSDISKSDPSGTTKRMSLVAPAMLQF</sequence>
<dbReference type="InterPro" id="IPR047130">
    <property type="entry name" value="7TM_GPCR_Srsx_nematod"/>
</dbReference>
<evidence type="ECO:0000313" key="8">
    <source>
        <dbReference type="Proteomes" id="UP000230233"/>
    </source>
</evidence>
<dbReference type="OrthoDB" id="5820127at2759"/>
<evidence type="ECO:0000256" key="4">
    <source>
        <dbReference type="ARBA" id="ARBA00023136"/>
    </source>
</evidence>
<dbReference type="Pfam" id="PF10320">
    <property type="entry name" value="7TM_GPCR_Srsx"/>
    <property type="match status" value="1"/>
</dbReference>
<dbReference type="Proteomes" id="UP000230233">
    <property type="component" value="Chromosome V"/>
</dbReference>
<dbReference type="InterPro" id="IPR019424">
    <property type="entry name" value="7TM_GPCR_Srsx"/>
</dbReference>
<keyword evidence="8" id="KW-1185">Reference proteome</keyword>
<gene>
    <name evidence="7" type="primary">Cni-srsx-31</name>
    <name evidence="7" type="synonym">Cnig_chr_V.g19230</name>
    <name evidence="7" type="ORF">B9Z55_019230</name>
</gene>
<dbReference type="GO" id="GO:0016020">
    <property type="term" value="C:membrane"/>
    <property type="evidence" value="ECO:0007669"/>
    <property type="project" value="UniProtKB-SubCell"/>
</dbReference>
<dbReference type="PANTHER" id="PTHR23360:SF74">
    <property type="entry name" value="G-PROTEIN COUPLED RECEPTORS FAMILY 1 PROFILE DOMAIN-CONTAINING PROTEIN"/>
    <property type="match status" value="1"/>
</dbReference>
<comment type="caution">
    <text evidence="7">The sequence shown here is derived from an EMBL/GenBank/DDBJ whole genome shotgun (WGS) entry which is preliminary data.</text>
</comment>
<feature type="domain" description="G-protein coupled receptors family 1 profile" evidence="6">
    <location>
        <begin position="25"/>
        <end position="262"/>
    </location>
</feature>
<dbReference type="EMBL" id="PDUG01000005">
    <property type="protein sequence ID" value="PIC26751.1"/>
    <property type="molecule type" value="Genomic_DNA"/>
</dbReference>
<name>A0A2G5TI69_9PELO</name>
<dbReference type="GO" id="GO:0004930">
    <property type="term" value="F:G protein-coupled receptor activity"/>
    <property type="evidence" value="ECO:0007669"/>
    <property type="project" value="InterPro"/>
</dbReference>
<evidence type="ECO:0000256" key="3">
    <source>
        <dbReference type="ARBA" id="ARBA00022989"/>
    </source>
</evidence>
<evidence type="ECO:0000313" key="7">
    <source>
        <dbReference type="EMBL" id="PIC26751.1"/>
    </source>
</evidence>
<dbReference type="Gene3D" id="1.20.1070.10">
    <property type="entry name" value="Rhodopsin 7-helix transmembrane proteins"/>
    <property type="match status" value="1"/>
</dbReference>
<evidence type="ECO:0000256" key="2">
    <source>
        <dbReference type="ARBA" id="ARBA00022692"/>
    </source>
</evidence>
<dbReference type="SMART" id="SM01381">
    <property type="entry name" value="7TM_GPCR_Srsx"/>
    <property type="match status" value="1"/>
</dbReference>
<comment type="subcellular location">
    <subcellularLocation>
        <location evidence="1">Membrane</location>
    </subcellularLocation>
</comment>
<feature type="transmembrane region" description="Helical" evidence="5">
    <location>
        <begin position="45"/>
        <end position="68"/>
    </location>
</feature>
<reference evidence="8" key="1">
    <citation type="submission" date="2017-10" db="EMBL/GenBank/DDBJ databases">
        <title>Rapid genome shrinkage in a self-fertile nematode reveals novel sperm competition proteins.</title>
        <authorList>
            <person name="Yin D."/>
            <person name="Schwarz E.M."/>
            <person name="Thomas C.G."/>
            <person name="Felde R.L."/>
            <person name="Korf I.F."/>
            <person name="Cutter A.D."/>
            <person name="Schartner C.M."/>
            <person name="Ralston E.J."/>
            <person name="Meyer B.J."/>
            <person name="Haag E.S."/>
        </authorList>
    </citation>
    <scope>NUCLEOTIDE SEQUENCE [LARGE SCALE GENOMIC DNA]</scope>
    <source>
        <strain evidence="8">JU1422</strain>
    </source>
</reference>
<protein>
    <recommendedName>
        <fullName evidence="6">G-protein coupled receptors family 1 profile domain-containing protein</fullName>
    </recommendedName>
</protein>
<dbReference type="CDD" id="cd00637">
    <property type="entry name" value="7tm_classA_rhodopsin-like"/>
    <property type="match status" value="1"/>
</dbReference>
<feature type="transmembrane region" description="Helical" evidence="5">
    <location>
        <begin position="123"/>
        <end position="142"/>
    </location>
</feature>
<dbReference type="AlphaFoldDB" id="A0A2G5TI69"/>
<feature type="transmembrane region" description="Helical" evidence="5">
    <location>
        <begin position="80"/>
        <end position="102"/>
    </location>
</feature>
<keyword evidence="2 5" id="KW-0812">Transmembrane</keyword>
<organism evidence="7 8">
    <name type="scientific">Caenorhabditis nigoni</name>
    <dbReference type="NCBI Taxonomy" id="1611254"/>
    <lineage>
        <taxon>Eukaryota</taxon>
        <taxon>Metazoa</taxon>
        <taxon>Ecdysozoa</taxon>
        <taxon>Nematoda</taxon>
        <taxon>Chromadorea</taxon>
        <taxon>Rhabditida</taxon>
        <taxon>Rhabditina</taxon>
        <taxon>Rhabditomorpha</taxon>
        <taxon>Rhabditoidea</taxon>
        <taxon>Rhabditidae</taxon>
        <taxon>Peloderinae</taxon>
        <taxon>Caenorhabditis</taxon>
    </lineage>
</organism>
<evidence type="ECO:0000256" key="1">
    <source>
        <dbReference type="ARBA" id="ARBA00004370"/>
    </source>
</evidence>
<dbReference type="PANTHER" id="PTHR23360">
    <property type="entry name" value="G-PROTEIN COUPLED RECEPTORS FAMILY 1 PROFILE DOMAIN-CONTAINING PROTEIN-RELATED"/>
    <property type="match status" value="1"/>
</dbReference>